<accession>A0A9P8YK71</accession>
<feature type="region of interest" description="Disordered" evidence="7">
    <location>
        <begin position="361"/>
        <end position="391"/>
    </location>
</feature>
<dbReference type="EMBL" id="JAGTJQ010000001">
    <property type="protein sequence ID" value="KAH7040966.1"/>
    <property type="molecule type" value="Genomic_DNA"/>
</dbReference>
<dbReference type="AlphaFoldDB" id="A0A9P8YK71"/>
<dbReference type="SUPFAM" id="SSF57701">
    <property type="entry name" value="Zn2/Cys6 DNA-binding domain"/>
    <property type="match status" value="1"/>
</dbReference>
<dbReference type="PROSITE" id="PS50048">
    <property type="entry name" value="ZN2_CY6_FUNGAL_2"/>
    <property type="match status" value="1"/>
</dbReference>
<reference evidence="9" key="1">
    <citation type="journal article" date="2021" name="Nat. Commun.">
        <title>Genetic determinants of endophytism in the Arabidopsis root mycobiome.</title>
        <authorList>
            <person name="Mesny F."/>
            <person name="Miyauchi S."/>
            <person name="Thiergart T."/>
            <person name="Pickel B."/>
            <person name="Atanasova L."/>
            <person name="Karlsson M."/>
            <person name="Huettel B."/>
            <person name="Barry K.W."/>
            <person name="Haridas S."/>
            <person name="Chen C."/>
            <person name="Bauer D."/>
            <person name="Andreopoulos W."/>
            <person name="Pangilinan J."/>
            <person name="LaButti K."/>
            <person name="Riley R."/>
            <person name="Lipzen A."/>
            <person name="Clum A."/>
            <person name="Drula E."/>
            <person name="Henrissat B."/>
            <person name="Kohler A."/>
            <person name="Grigoriev I.V."/>
            <person name="Martin F.M."/>
            <person name="Hacquard S."/>
        </authorList>
    </citation>
    <scope>NUCLEOTIDE SEQUENCE</scope>
    <source>
        <strain evidence="9">MPI-CAGE-CH-0230</strain>
    </source>
</reference>
<keyword evidence="10" id="KW-1185">Reference proteome</keyword>
<evidence type="ECO:0000256" key="7">
    <source>
        <dbReference type="SAM" id="MobiDB-lite"/>
    </source>
</evidence>
<comment type="caution">
    <text evidence="9">The sequence shown here is derived from an EMBL/GenBank/DDBJ whole genome shotgun (WGS) entry which is preliminary data.</text>
</comment>
<dbReference type="Gene3D" id="4.10.240.10">
    <property type="entry name" value="Zn(2)-C6 fungal-type DNA-binding domain"/>
    <property type="match status" value="1"/>
</dbReference>
<dbReference type="CDD" id="cd00067">
    <property type="entry name" value="GAL4"/>
    <property type="match status" value="1"/>
</dbReference>
<evidence type="ECO:0000259" key="8">
    <source>
        <dbReference type="PROSITE" id="PS50048"/>
    </source>
</evidence>
<dbReference type="OrthoDB" id="2593732at2759"/>
<proteinExistence type="predicted"/>
<dbReference type="GO" id="GO:0000981">
    <property type="term" value="F:DNA-binding transcription factor activity, RNA polymerase II-specific"/>
    <property type="evidence" value="ECO:0007669"/>
    <property type="project" value="InterPro"/>
</dbReference>
<sequence>MARKGSRKVRTGCLTCKVRKIKCDEGKPSCQRCTSTGRKCDGYAEASPPPTGTLWYRPRTAFQGVDDAAELRAIQRFTEDLSPVLAGHLDPYFWTHLVMQFSHFEPAVRHSLVAISALHDQPTALTTTRPQLADNPFALHHYNAAIRKLRAMRNEPLALLVCILFTCIEVLQGNKPAASAHCRHGTLILSHVEKTYPWARRYLSPIFRRINIMPFFFGQPDFPRMTELDDPIPFSFADLSDAQLHLDGIINRAIHLLRYGMINRPNTPNYASLPIPQAILDEQLDLMRRLKQWHASFAAMRGNPASPRTNARTSAHMRFMAGSARVWVETTFKDDEMMYDQYIHVFRELVDEATKIELLTMGREDSDASDTDDSSSSSSSHSRDSDGATTERPRFTFEMGYTPGLYFIVLKCRCLATRLRALSLLRTLSVARENLWETAAHYATGKRVIELEHQISLGDDEMPLAEATSVAWNERPPDVRRIRSTDSTADLSVRTDAGTGQPVYERQGTFYYGSSGGGLYAYTEMLPEIPKRWW</sequence>
<dbReference type="Pfam" id="PF00172">
    <property type="entry name" value="Zn_clus"/>
    <property type="match status" value="1"/>
</dbReference>
<dbReference type="GO" id="GO:0003677">
    <property type="term" value="F:DNA binding"/>
    <property type="evidence" value="ECO:0007669"/>
    <property type="project" value="UniProtKB-KW"/>
</dbReference>
<dbReference type="InterPro" id="IPR001138">
    <property type="entry name" value="Zn2Cys6_DnaBD"/>
</dbReference>
<keyword evidence="6" id="KW-0539">Nucleus</keyword>
<name>A0A9P8YK71_9PEZI</name>
<feature type="domain" description="Zn(2)-C6 fungal-type" evidence="8">
    <location>
        <begin position="12"/>
        <end position="40"/>
    </location>
</feature>
<keyword evidence="3" id="KW-0805">Transcription regulation</keyword>
<dbReference type="SMART" id="SM00066">
    <property type="entry name" value="GAL4"/>
    <property type="match status" value="1"/>
</dbReference>
<dbReference type="GO" id="GO:0008270">
    <property type="term" value="F:zinc ion binding"/>
    <property type="evidence" value="ECO:0007669"/>
    <property type="project" value="InterPro"/>
</dbReference>
<dbReference type="PANTHER" id="PTHR36206:SF16">
    <property type="entry name" value="TRANSCRIPTION FACTOR DOMAIN-CONTAINING PROTEIN-RELATED"/>
    <property type="match status" value="1"/>
</dbReference>
<keyword evidence="1" id="KW-0479">Metal-binding</keyword>
<dbReference type="InterPro" id="IPR036864">
    <property type="entry name" value="Zn2-C6_fun-type_DNA-bd_sf"/>
</dbReference>
<evidence type="ECO:0000256" key="2">
    <source>
        <dbReference type="ARBA" id="ARBA00022833"/>
    </source>
</evidence>
<feature type="compositionally biased region" description="Basic and acidic residues" evidence="7">
    <location>
        <begin position="381"/>
        <end position="391"/>
    </location>
</feature>
<evidence type="ECO:0000256" key="3">
    <source>
        <dbReference type="ARBA" id="ARBA00023015"/>
    </source>
</evidence>
<dbReference type="PROSITE" id="PS00463">
    <property type="entry name" value="ZN2_CY6_FUNGAL_1"/>
    <property type="match status" value="1"/>
</dbReference>
<evidence type="ECO:0000313" key="9">
    <source>
        <dbReference type="EMBL" id="KAH7040966.1"/>
    </source>
</evidence>
<evidence type="ECO:0000256" key="1">
    <source>
        <dbReference type="ARBA" id="ARBA00022723"/>
    </source>
</evidence>
<keyword evidence="2" id="KW-0862">Zinc</keyword>
<keyword evidence="4" id="KW-0238">DNA-binding</keyword>
<dbReference type="Proteomes" id="UP000756346">
    <property type="component" value="Unassembled WGS sequence"/>
</dbReference>
<evidence type="ECO:0000256" key="4">
    <source>
        <dbReference type="ARBA" id="ARBA00023125"/>
    </source>
</evidence>
<evidence type="ECO:0000256" key="5">
    <source>
        <dbReference type="ARBA" id="ARBA00023163"/>
    </source>
</evidence>
<keyword evidence="5" id="KW-0804">Transcription</keyword>
<protein>
    <recommendedName>
        <fullName evidence="8">Zn(2)-C6 fungal-type domain-containing protein</fullName>
    </recommendedName>
</protein>
<dbReference type="InterPro" id="IPR052360">
    <property type="entry name" value="Transcr_Regulatory_Proteins"/>
</dbReference>
<organism evidence="9 10">
    <name type="scientific">Microdochium trichocladiopsis</name>
    <dbReference type="NCBI Taxonomy" id="1682393"/>
    <lineage>
        <taxon>Eukaryota</taxon>
        <taxon>Fungi</taxon>
        <taxon>Dikarya</taxon>
        <taxon>Ascomycota</taxon>
        <taxon>Pezizomycotina</taxon>
        <taxon>Sordariomycetes</taxon>
        <taxon>Xylariomycetidae</taxon>
        <taxon>Xylariales</taxon>
        <taxon>Microdochiaceae</taxon>
        <taxon>Microdochium</taxon>
    </lineage>
</organism>
<evidence type="ECO:0000256" key="6">
    <source>
        <dbReference type="ARBA" id="ARBA00023242"/>
    </source>
</evidence>
<dbReference type="PANTHER" id="PTHR36206">
    <property type="entry name" value="ASPERCRYPTIN BIOSYNTHESIS CLUSTER-SPECIFIC TRANSCRIPTION REGULATOR ATNN-RELATED"/>
    <property type="match status" value="1"/>
</dbReference>
<dbReference type="RefSeq" id="XP_046019021.1">
    <property type="nucleotide sequence ID" value="XM_046152422.1"/>
</dbReference>
<evidence type="ECO:0000313" key="10">
    <source>
        <dbReference type="Proteomes" id="UP000756346"/>
    </source>
</evidence>
<dbReference type="GeneID" id="70181968"/>
<gene>
    <name evidence="9" type="ORF">B0I36DRAFT_311845</name>
</gene>